<dbReference type="InterPro" id="IPR032290">
    <property type="entry name" value="DUF4839"/>
</dbReference>
<feature type="compositionally biased region" description="Acidic residues" evidence="1">
    <location>
        <begin position="129"/>
        <end position="143"/>
    </location>
</feature>
<accession>A0ABY8B1G2</accession>
<dbReference type="Pfam" id="PF16127">
    <property type="entry name" value="DUF4839"/>
    <property type="match status" value="1"/>
</dbReference>
<dbReference type="RefSeq" id="WP_214735203.1">
    <property type="nucleotide sequence ID" value="NZ_CP109617.1"/>
</dbReference>
<dbReference type="Proteomes" id="UP001219957">
    <property type="component" value="Chromosome"/>
</dbReference>
<evidence type="ECO:0000256" key="1">
    <source>
        <dbReference type="SAM" id="MobiDB-lite"/>
    </source>
</evidence>
<name>A0ABY8B1G2_9BACL</name>
<protein>
    <submittedName>
        <fullName evidence="2">DUF4839 domain-containing protein</fullName>
    </submittedName>
</protein>
<reference evidence="2 3" key="1">
    <citation type="submission" date="2022-10" db="EMBL/GenBank/DDBJ databases">
        <title>Complete genome sequence of Exiguobacterium profundum TSS-3 isolated from an extremely saline-alkaline spring located in Ixtapa, Chiapas-Mexico.</title>
        <authorList>
            <person name="Rincon-Rosales R."/>
            <person name="Rogel M.A."/>
            <person name="Rincon-Molina C.I."/>
            <person name="Guerrero G."/>
            <person name="Manzano-Gomez L.A."/>
            <person name="Lopez-Lopez A."/>
            <person name="Rincon Molina F.A."/>
            <person name="Martinez-Romero E."/>
        </authorList>
    </citation>
    <scope>NUCLEOTIDE SEQUENCE [LARGE SCALE GENOMIC DNA]</scope>
    <source>
        <strain evidence="2 3">TSS-3</strain>
    </source>
</reference>
<evidence type="ECO:0000313" key="3">
    <source>
        <dbReference type="Proteomes" id="UP001219957"/>
    </source>
</evidence>
<dbReference type="EMBL" id="CP109617">
    <property type="protein sequence ID" value="WED55972.1"/>
    <property type="molecule type" value="Genomic_DNA"/>
</dbReference>
<sequence length="270" mass="30379">MNKKILNGIMIFGLTSVLVGCGDEASDHEGQIKIPTSASYYEGENYKEVMADLEKSGFKDIKTKAIEDLVTGWITKDGEIEEVSIGGKTDYSEGQWVAEDEEIIITYHTFENDESSESNSSKDEKDSSGNDEEVEEVIEEEPETLTRDNSKELNAVLSLDYESDPLAKDFAKEYKGRLIEFDAHTAYVNRHGSYDTRFDYLILVGDYTEGETPGPNFQLRNVNYFDLNLTGDNIPDPFGIGHNIRITAEVVEYETSSDLFLIDPVSIQMR</sequence>
<keyword evidence="3" id="KW-1185">Reference proteome</keyword>
<organism evidence="2 3">
    <name type="scientific">Exiguobacterium profundum</name>
    <dbReference type="NCBI Taxonomy" id="307643"/>
    <lineage>
        <taxon>Bacteria</taxon>
        <taxon>Bacillati</taxon>
        <taxon>Bacillota</taxon>
        <taxon>Bacilli</taxon>
        <taxon>Bacillales</taxon>
        <taxon>Bacillales Family XII. Incertae Sedis</taxon>
        <taxon>Exiguobacterium</taxon>
    </lineage>
</organism>
<dbReference type="PROSITE" id="PS51257">
    <property type="entry name" value="PROKAR_LIPOPROTEIN"/>
    <property type="match status" value="1"/>
</dbReference>
<gene>
    <name evidence="2" type="ORF">OE059_03695</name>
</gene>
<evidence type="ECO:0000313" key="2">
    <source>
        <dbReference type="EMBL" id="WED55972.1"/>
    </source>
</evidence>
<feature type="region of interest" description="Disordered" evidence="1">
    <location>
        <begin position="109"/>
        <end position="149"/>
    </location>
</feature>
<proteinExistence type="predicted"/>